<protein>
    <submittedName>
        <fullName evidence="1">Uncharacterized protein</fullName>
    </submittedName>
</protein>
<comment type="caution">
    <text evidence="1">The sequence shown here is derived from an EMBL/GenBank/DDBJ whole genome shotgun (WGS) entry which is preliminary data.</text>
</comment>
<reference evidence="2" key="1">
    <citation type="journal article" date="2019" name="Int. J. Syst. Evol. Microbiol.">
        <title>The Global Catalogue of Microorganisms (GCM) 10K type strain sequencing project: providing services to taxonomists for standard genome sequencing and annotation.</title>
        <authorList>
            <consortium name="The Broad Institute Genomics Platform"/>
            <consortium name="The Broad Institute Genome Sequencing Center for Infectious Disease"/>
            <person name="Wu L."/>
            <person name="Ma J."/>
        </authorList>
    </citation>
    <scope>NUCLEOTIDE SEQUENCE [LARGE SCALE GENOMIC DNA]</scope>
    <source>
        <strain evidence="2">DT43</strain>
    </source>
</reference>
<dbReference type="Gene3D" id="2.30.320.10">
    <property type="entry name" value="YwqG-like"/>
    <property type="match status" value="1"/>
</dbReference>
<evidence type="ECO:0000313" key="2">
    <source>
        <dbReference type="Proteomes" id="UP001596012"/>
    </source>
</evidence>
<dbReference type="RefSeq" id="WP_386348852.1">
    <property type="nucleotide sequence ID" value="NZ_JBHSFG010000063.1"/>
</dbReference>
<dbReference type="Proteomes" id="UP001596012">
    <property type="component" value="Unassembled WGS sequence"/>
</dbReference>
<keyword evidence="2" id="KW-1185">Reference proteome</keyword>
<proteinExistence type="predicted"/>
<dbReference type="EMBL" id="JBHSFG010000063">
    <property type="protein sequence ID" value="MFC4469593.1"/>
    <property type="molecule type" value="Genomic_DNA"/>
</dbReference>
<name>A0ABV8Z076_9ACTN</name>
<sequence>MKTGRFGLLHPSQASAPVADAVSGAVKAAEAGRWDGPVSDDVSDWVLLADWYAGMDVQGWESATVHWVIQREDLAARRFDRALTDVFWNP</sequence>
<evidence type="ECO:0000313" key="1">
    <source>
        <dbReference type="EMBL" id="MFC4469593.1"/>
    </source>
</evidence>
<gene>
    <name evidence="1" type="ORF">ACFPH6_34685</name>
</gene>
<accession>A0ABV8Z076</accession>
<organism evidence="1 2">
    <name type="scientific">Streptomyces xiangluensis</name>
    <dbReference type="NCBI Taxonomy" id="2665720"/>
    <lineage>
        <taxon>Bacteria</taxon>
        <taxon>Bacillati</taxon>
        <taxon>Actinomycetota</taxon>
        <taxon>Actinomycetes</taxon>
        <taxon>Kitasatosporales</taxon>
        <taxon>Streptomycetaceae</taxon>
        <taxon>Streptomyces</taxon>
    </lineage>
</organism>